<evidence type="ECO:0000256" key="2">
    <source>
        <dbReference type="ARBA" id="ARBA00007511"/>
    </source>
</evidence>
<protein>
    <submittedName>
        <fullName evidence="7">Tellurite resistance protein TerC</fullName>
    </submittedName>
</protein>
<dbReference type="RefSeq" id="WP_121250244.1">
    <property type="nucleotide sequence ID" value="NZ_RBIL01000001.1"/>
</dbReference>
<dbReference type="EMBL" id="RBIL01000001">
    <property type="protein sequence ID" value="RKQ92554.1"/>
    <property type="molecule type" value="Genomic_DNA"/>
</dbReference>
<evidence type="ECO:0000256" key="1">
    <source>
        <dbReference type="ARBA" id="ARBA00004141"/>
    </source>
</evidence>
<dbReference type="AlphaFoldDB" id="A0A660LHQ1"/>
<keyword evidence="5 6" id="KW-0472">Membrane</keyword>
<gene>
    <name evidence="7" type="ORF">C8N24_2405</name>
</gene>
<dbReference type="NCBIfam" id="TIGR03718">
    <property type="entry name" value="R_switched_Alx"/>
    <property type="match status" value="1"/>
</dbReference>
<feature type="transmembrane region" description="Helical" evidence="6">
    <location>
        <begin position="103"/>
        <end position="125"/>
    </location>
</feature>
<proteinExistence type="inferred from homology"/>
<evidence type="ECO:0000256" key="6">
    <source>
        <dbReference type="SAM" id="Phobius"/>
    </source>
</evidence>
<evidence type="ECO:0000313" key="8">
    <source>
        <dbReference type="Proteomes" id="UP000278962"/>
    </source>
</evidence>
<name>A0A660LHQ1_9ACTN</name>
<feature type="transmembrane region" description="Helical" evidence="6">
    <location>
        <begin position="251"/>
        <end position="273"/>
    </location>
</feature>
<comment type="caution">
    <text evidence="7">The sequence shown here is derived from an EMBL/GenBank/DDBJ whole genome shotgun (WGS) entry which is preliminary data.</text>
</comment>
<feature type="transmembrane region" description="Helical" evidence="6">
    <location>
        <begin position="79"/>
        <end position="96"/>
    </location>
</feature>
<accession>A0A660LHQ1</accession>
<keyword evidence="3 6" id="KW-0812">Transmembrane</keyword>
<feature type="transmembrane region" description="Helical" evidence="6">
    <location>
        <begin position="293"/>
        <end position="315"/>
    </location>
</feature>
<comment type="similarity">
    <text evidence="2">Belongs to the TerC family.</text>
</comment>
<dbReference type="OrthoDB" id="5242957at2"/>
<evidence type="ECO:0000313" key="7">
    <source>
        <dbReference type="EMBL" id="RKQ92554.1"/>
    </source>
</evidence>
<dbReference type="PANTHER" id="PTHR30238">
    <property type="entry name" value="MEMBRANE BOUND PREDICTED REDOX MODULATOR"/>
    <property type="match status" value="1"/>
</dbReference>
<dbReference type="Proteomes" id="UP000278962">
    <property type="component" value="Unassembled WGS sequence"/>
</dbReference>
<organism evidence="7 8">
    <name type="scientific">Solirubrobacter pauli</name>
    <dbReference type="NCBI Taxonomy" id="166793"/>
    <lineage>
        <taxon>Bacteria</taxon>
        <taxon>Bacillati</taxon>
        <taxon>Actinomycetota</taxon>
        <taxon>Thermoleophilia</taxon>
        <taxon>Solirubrobacterales</taxon>
        <taxon>Solirubrobacteraceae</taxon>
        <taxon>Solirubrobacter</taxon>
    </lineage>
</organism>
<dbReference type="Pfam" id="PF03741">
    <property type="entry name" value="TerC"/>
    <property type="match status" value="1"/>
</dbReference>
<evidence type="ECO:0000256" key="3">
    <source>
        <dbReference type="ARBA" id="ARBA00022692"/>
    </source>
</evidence>
<dbReference type="InterPro" id="IPR005496">
    <property type="entry name" value="Integral_membrane_TerC"/>
</dbReference>
<feature type="transmembrane region" description="Helical" evidence="6">
    <location>
        <begin position="39"/>
        <end position="59"/>
    </location>
</feature>
<reference evidence="7 8" key="1">
    <citation type="submission" date="2018-10" db="EMBL/GenBank/DDBJ databases">
        <title>Genomic Encyclopedia of Archaeal and Bacterial Type Strains, Phase II (KMG-II): from individual species to whole genera.</title>
        <authorList>
            <person name="Goeker M."/>
        </authorList>
    </citation>
    <scope>NUCLEOTIDE SEQUENCE [LARGE SCALE GENOMIC DNA]</scope>
    <source>
        <strain evidence="7 8">DSM 14954</strain>
    </source>
</reference>
<feature type="transmembrane region" description="Helical" evidence="6">
    <location>
        <begin position="131"/>
        <end position="148"/>
    </location>
</feature>
<keyword evidence="8" id="KW-1185">Reference proteome</keyword>
<comment type="subcellular location">
    <subcellularLocation>
        <location evidence="1">Membrane</location>
        <topology evidence="1">Multi-pass membrane protein</topology>
    </subcellularLocation>
</comment>
<feature type="transmembrane region" description="Helical" evidence="6">
    <location>
        <begin position="195"/>
        <end position="217"/>
    </location>
</feature>
<feature type="transmembrane region" description="Helical" evidence="6">
    <location>
        <begin position="223"/>
        <end position="244"/>
    </location>
</feature>
<evidence type="ECO:0000256" key="5">
    <source>
        <dbReference type="ARBA" id="ARBA00023136"/>
    </source>
</evidence>
<dbReference type="PANTHER" id="PTHR30238:SF0">
    <property type="entry name" value="THYLAKOID MEMBRANE PROTEIN TERC, CHLOROPLASTIC"/>
    <property type="match status" value="1"/>
</dbReference>
<dbReference type="InterPro" id="IPR022369">
    <property type="entry name" value="Integral_membrane_TerC_rswitch"/>
</dbReference>
<dbReference type="GO" id="GO:0016020">
    <property type="term" value="C:membrane"/>
    <property type="evidence" value="ECO:0007669"/>
    <property type="project" value="UniProtKB-SubCell"/>
</dbReference>
<sequence length="395" mass="43312">MDASPLAWALTLAGIVGLLAFDFVFHVRKAHVPTLREAASWSALYVGIAIAFGVGVMVIGGTTMGTEYFAGYVTEKALSVDNLFVFLIIMTSFAVPRADQQKVLLFGIVFSLIARTGFIFLGAALLNSFAWVFYVFGLILLITAGNMLRPSSSESESSDNIVVRVARRLFPTTSEYDGDRLFTVVDGRRVLTPMLLVMVAIGGTDILFALDSIPAIFGLTQNTFIVFTATAFSLLGLRQLYFLIDGLLDRLVYLGYGLAAILGFIGVKLILHALHENNVPFINDGEHVEVTEISTGLSLVVIIGVLAVTVAASLLSRWGRAQNTIAAARRHAKEYLEVEKTDTAHRERIFAALCAEEAQLKLLPEKYRRRIREEEQLMGLLRRAHDAHAVETARA</sequence>
<keyword evidence="4 6" id="KW-1133">Transmembrane helix</keyword>
<evidence type="ECO:0000256" key="4">
    <source>
        <dbReference type="ARBA" id="ARBA00022989"/>
    </source>
</evidence>
<feature type="transmembrane region" description="Helical" evidence="6">
    <location>
        <begin position="6"/>
        <end position="27"/>
    </location>
</feature>